<dbReference type="GeneID" id="6073741"/>
<proteinExistence type="inferred from homology"/>
<keyword evidence="10 14" id="KW-0472">Membrane</keyword>
<dbReference type="EMBL" id="DS547096">
    <property type="protein sequence ID" value="EDR10902.1"/>
    <property type="molecule type" value="Genomic_DNA"/>
</dbReference>
<comment type="subcellular location">
    <subcellularLocation>
        <location evidence="1 14">Endoplasmic reticulum membrane</location>
        <topology evidence="1 14">Multi-pass membrane protein</topology>
    </subcellularLocation>
</comment>
<comment type="pathway">
    <text evidence="2 14">Protein modification; protein glycosylation.</text>
</comment>
<evidence type="ECO:0000256" key="12">
    <source>
        <dbReference type="ARBA" id="ARBA00049506"/>
    </source>
</evidence>
<evidence type="ECO:0000313" key="15">
    <source>
        <dbReference type="EMBL" id="EDR10902.1"/>
    </source>
</evidence>
<comment type="function">
    <text evidence="11 14">Dol-P-Man:Man(5)GlcNAc(2)-PP-Dol alpha-1,3-mannosyltransferase that operates in the biosynthetic pathway of dolichol-linked oligosaccharides, the glycan precursors employed in protein asparagine (N)-glycosylation. The assembly of dolichol-linked oligosaccharides begins on the cytosolic side of the endoplasmic reticulum membrane and finishes in its lumen. The sequential addition of sugars to dolichol pyrophosphate produces dolichol-linked oligosaccharides containing fourteen sugars, including two GlcNAcs, nine mannoses and three glucoses. Once assembled, the oligosaccharide is transferred from the lipid to nascent proteins by oligosaccharyltransferases. In the lumen of the endoplasmic reticulum, adds the first dolichyl beta-D-mannosyl phosphate derived mannose in an alpha-1,3 linkage to Man(5)GlcNAc(2)-PP-dolichol to produce Man(6)GlcNAc(2)-PP-dolichol.</text>
</comment>
<evidence type="ECO:0000256" key="8">
    <source>
        <dbReference type="ARBA" id="ARBA00022824"/>
    </source>
</evidence>
<dbReference type="PANTHER" id="PTHR12646">
    <property type="entry name" value="NOT56 - RELATED"/>
    <property type="match status" value="1"/>
</dbReference>
<dbReference type="AlphaFoldDB" id="B0D3E3"/>
<evidence type="ECO:0000256" key="13">
    <source>
        <dbReference type="ARBA" id="ARBA00093457"/>
    </source>
</evidence>
<gene>
    <name evidence="15" type="primary">ALG3</name>
    <name evidence="15" type="ORF">LACBIDRAFT_247511</name>
</gene>
<comment type="similarity">
    <text evidence="13">Belongs to the glycosyltransferase ALG3 family.</text>
</comment>
<dbReference type="STRING" id="486041.B0D3E3"/>
<dbReference type="UniPathway" id="UPA00378"/>
<keyword evidence="6 14" id="KW-0808">Transferase</keyword>
<feature type="transmembrane region" description="Helical" evidence="14">
    <location>
        <begin position="213"/>
        <end position="231"/>
    </location>
</feature>
<feature type="transmembrane region" description="Helical" evidence="14">
    <location>
        <begin position="149"/>
        <end position="170"/>
    </location>
</feature>
<evidence type="ECO:0000256" key="1">
    <source>
        <dbReference type="ARBA" id="ARBA00004477"/>
    </source>
</evidence>
<dbReference type="OrthoDB" id="20028at2759"/>
<reference evidence="15 16" key="1">
    <citation type="journal article" date="2008" name="Nature">
        <title>The genome of Laccaria bicolor provides insights into mycorrhizal symbiosis.</title>
        <authorList>
            <person name="Martin F."/>
            <person name="Aerts A."/>
            <person name="Ahren D."/>
            <person name="Brun A."/>
            <person name="Danchin E.G.J."/>
            <person name="Duchaussoy F."/>
            <person name="Gibon J."/>
            <person name="Kohler A."/>
            <person name="Lindquist E."/>
            <person name="Pereda V."/>
            <person name="Salamov A."/>
            <person name="Shapiro H.J."/>
            <person name="Wuyts J."/>
            <person name="Blaudez D."/>
            <person name="Buee M."/>
            <person name="Brokstein P."/>
            <person name="Canbaeck B."/>
            <person name="Cohen D."/>
            <person name="Courty P.E."/>
            <person name="Coutinho P.M."/>
            <person name="Delaruelle C."/>
            <person name="Detter J.C."/>
            <person name="Deveau A."/>
            <person name="DiFazio S."/>
            <person name="Duplessis S."/>
            <person name="Fraissinet-Tachet L."/>
            <person name="Lucic E."/>
            <person name="Frey-Klett P."/>
            <person name="Fourrey C."/>
            <person name="Feussner I."/>
            <person name="Gay G."/>
            <person name="Grimwood J."/>
            <person name="Hoegger P.J."/>
            <person name="Jain P."/>
            <person name="Kilaru S."/>
            <person name="Labbe J."/>
            <person name="Lin Y.C."/>
            <person name="Legue V."/>
            <person name="Le Tacon F."/>
            <person name="Marmeisse R."/>
            <person name="Melayah D."/>
            <person name="Montanini B."/>
            <person name="Muratet M."/>
            <person name="Nehls U."/>
            <person name="Niculita-Hirzel H."/>
            <person name="Oudot-Le Secq M.P."/>
            <person name="Peter M."/>
            <person name="Quesneville H."/>
            <person name="Rajashekar B."/>
            <person name="Reich M."/>
            <person name="Rouhier N."/>
            <person name="Schmutz J."/>
            <person name="Yin T."/>
            <person name="Chalot M."/>
            <person name="Henrissat B."/>
            <person name="Kuees U."/>
            <person name="Lucas S."/>
            <person name="Van de Peer Y."/>
            <person name="Podila G.K."/>
            <person name="Polle A."/>
            <person name="Pukkila P.J."/>
            <person name="Richardson P.M."/>
            <person name="Rouze P."/>
            <person name="Sanders I.R."/>
            <person name="Stajich J.E."/>
            <person name="Tunlid A."/>
            <person name="Tuskan G."/>
            <person name="Grigoriev I.V."/>
        </authorList>
    </citation>
    <scope>NUCLEOTIDE SEQUENCE [LARGE SCALE GENOMIC DNA]</scope>
    <source>
        <strain evidence="16">S238N-H82 / ATCC MYA-4686</strain>
    </source>
</reference>
<sequence>MSVPFSPRNLIHFAISLLTNPRYFWSLASLVIIGDVILTELVIRFIPYTEIDWETYMIQTELYINGQRNYTLITGPTGPLVYPAGHLRIHQVLYDVTDSGKNIRLAQHIYALLYAATVVLTCSIYRKARNIPNWVLLLLPLSKRLHSIFVLRLFNDCWAVFVMQAAILAFQNGLDDTGCLLFSAALSIKMSILLYLPGLLVILFKRKGLVATFIRLLSIGALQAFFALPFLQEDLWAYVRLAFDLGRVFLYKWTVNWRFLDEQTFLSPTWARTLMAGHIITLVAFGLFRWCKPDGSVWAVLARGFRRPLHPAGLAPVTPDYVATVLFTSNLIGIIFARSLHYQFYSWYAQQIPFLAWRTRYPWVFKIAIVAAIEYAWNVFPSTTLSSGILFAANSLLLVGIWRRLVNVR</sequence>
<evidence type="ECO:0000256" key="5">
    <source>
        <dbReference type="ARBA" id="ARBA00022676"/>
    </source>
</evidence>
<dbReference type="EC" id="2.4.1.258" evidence="3 14"/>
<feature type="transmembrane region" description="Helical" evidence="14">
    <location>
        <begin position="182"/>
        <end position="204"/>
    </location>
</feature>
<dbReference type="InParanoid" id="B0D3E3"/>
<name>B0D3E3_LACBS</name>
<dbReference type="GO" id="GO:0052925">
    <property type="term" value="F:dol-P-Man:Man(5)GlcNAc(2)-PP-Dol alpha-1,3-mannosyltransferase activity"/>
    <property type="evidence" value="ECO:0007669"/>
    <property type="project" value="UniProtKB-EC"/>
</dbReference>
<feature type="transmembrane region" description="Helical" evidence="14">
    <location>
        <begin position="109"/>
        <end position="128"/>
    </location>
</feature>
<evidence type="ECO:0000256" key="10">
    <source>
        <dbReference type="ARBA" id="ARBA00023136"/>
    </source>
</evidence>
<keyword evidence="8 14" id="KW-0256">Endoplasmic reticulum</keyword>
<evidence type="ECO:0000256" key="14">
    <source>
        <dbReference type="RuleBase" id="RU364047"/>
    </source>
</evidence>
<dbReference type="Proteomes" id="UP000001194">
    <property type="component" value="Unassembled WGS sequence"/>
</dbReference>
<evidence type="ECO:0000256" key="11">
    <source>
        <dbReference type="ARBA" id="ARBA00044743"/>
    </source>
</evidence>
<dbReference type="PANTHER" id="PTHR12646:SF0">
    <property type="entry name" value="DOL-P-MAN:MAN(5)GLCNAC(2)-PP-DOL ALPHA-1,3-MANNOSYLTRANSFERASE"/>
    <property type="match status" value="1"/>
</dbReference>
<evidence type="ECO:0000256" key="2">
    <source>
        <dbReference type="ARBA" id="ARBA00004922"/>
    </source>
</evidence>
<dbReference type="RefSeq" id="XP_001878203.1">
    <property type="nucleotide sequence ID" value="XM_001878168.1"/>
</dbReference>
<accession>B0D3E3</accession>
<evidence type="ECO:0000313" key="16">
    <source>
        <dbReference type="Proteomes" id="UP000001194"/>
    </source>
</evidence>
<evidence type="ECO:0000256" key="7">
    <source>
        <dbReference type="ARBA" id="ARBA00022692"/>
    </source>
</evidence>
<evidence type="ECO:0000256" key="3">
    <source>
        <dbReference type="ARBA" id="ARBA00011964"/>
    </source>
</evidence>
<comment type="catalytic activity">
    <reaction evidence="12 14">
        <text>an alpha-D-Man-(1-&gt;2)-alpha-D-Man-(1-&gt;2)-alpha-D-Man-(1-&gt;3)-[alpha-D-Man-(1-&gt;6)]-beta-D-Man-(1-&gt;4)-beta-D-GlcNAc-(1-&gt;4)-alpha-D-GlcNAc-diphospho-di-trans,poly-cis-dolichol + a di-trans,poly-cis-dolichyl beta-D-mannosyl phosphate = an alpha-D-Man-(1-&gt;2)-alpha-D-Man-(1-&gt;2)-alpha-D-Man-(1-&gt;3)-[alpha-D-Man-(1-&gt;3)-alpha-D-Man-(1-&gt;6)]-beta-D-Man-(1-&gt;4)-beta-D-GlcNAc-(1-&gt;4)-alpha-D-GlcNAc-diphospho-di-trans,poly-cis-dolichol + a di-trans,poly-cis-dolichyl phosphate + H(+)</text>
        <dbReference type="Rhea" id="RHEA:29527"/>
        <dbReference type="Rhea" id="RHEA-COMP:19498"/>
        <dbReference type="Rhea" id="RHEA-COMP:19501"/>
        <dbReference type="Rhea" id="RHEA-COMP:19516"/>
        <dbReference type="Rhea" id="RHEA-COMP:19517"/>
        <dbReference type="ChEBI" id="CHEBI:15378"/>
        <dbReference type="ChEBI" id="CHEBI:57683"/>
        <dbReference type="ChEBI" id="CHEBI:58211"/>
        <dbReference type="ChEBI" id="CHEBI:132515"/>
        <dbReference type="ChEBI" id="CHEBI:132516"/>
        <dbReference type="EC" id="2.4.1.258"/>
    </reaction>
    <physiologicalReaction direction="left-to-right" evidence="12 14">
        <dbReference type="Rhea" id="RHEA:29528"/>
    </physiologicalReaction>
</comment>
<dbReference type="GO" id="GO:0005789">
    <property type="term" value="C:endoplasmic reticulum membrane"/>
    <property type="evidence" value="ECO:0007669"/>
    <property type="project" value="UniProtKB-SubCell"/>
</dbReference>
<keyword evidence="16" id="KW-1185">Reference proteome</keyword>
<keyword evidence="5 14" id="KW-0328">Glycosyltransferase</keyword>
<dbReference type="FunCoup" id="B0D3E3">
    <property type="interactions" value="432"/>
</dbReference>
<dbReference type="HOGENOM" id="CLU_035382_3_0_1"/>
<evidence type="ECO:0000256" key="9">
    <source>
        <dbReference type="ARBA" id="ARBA00022989"/>
    </source>
</evidence>
<feature type="transmembrane region" description="Helical" evidence="14">
    <location>
        <begin position="361"/>
        <end position="377"/>
    </location>
</feature>
<evidence type="ECO:0000256" key="6">
    <source>
        <dbReference type="ARBA" id="ARBA00022679"/>
    </source>
</evidence>
<keyword evidence="7 14" id="KW-0812">Transmembrane</keyword>
<feature type="transmembrane region" description="Helical" evidence="14">
    <location>
        <begin position="23"/>
        <end position="46"/>
    </location>
</feature>
<feature type="transmembrane region" description="Helical" evidence="14">
    <location>
        <begin position="321"/>
        <end position="340"/>
    </location>
</feature>
<feature type="transmembrane region" description="Helical" evidence="14">
    <location>
        <begin position="383"/>
        <end position="402"/>
    </location>
</feature>
<dbReference type="Pfam" id="PF05208">
    <property type="entry name" value="ALG3"/>
    <property type="match status" value="1"/>
</dbReference>
<protein>
    <recommendedName>
        <fullName evidence="4 14">Dol-P-Man:Man(5)GlcNAc(2)-PP-Dol alpha-1,3-mannosyltransferase</fullName>
        <ecNumber evidence="3 14">2.4.1.258</ecNumber>
    </recommendedName>
    <alternativeName>
        <fullName evidence="14">Dol-P-Man-dependent alpha(1-3)-mannosyltransferase</fullName>
    </alternativeName>
</protein>
<evidence type="ECO:0000256" key="4">
    <source>
        <dbReference type="ARBA" id="ARBA00015561"/>
    </source>
</evidence>
<dbReference type="InterPro" id="IPR007873">
    <property type="entry name" value="Glycosyltransferase_ALG3"/>
</dbReference>
<keyword evidence="9 14" id="KW-1133">Transmembrane helix</keyword>
<organism evidence="16">
    <name type="scientific">Laccaria bicolor (strain S238N-H82 / ATCC MYA-4686)</name>
    <name type="common">Bicoloured deceiver</name>
    <name type="synonym">Laccaria laccata var. bicolor</name>
    <dbReference type="NCBI Taxonomy" id="486041"/>
    <lineage>
        <taxon>Eukaryota</taxon>
        <taxon>Fungi</taxon>
        <taxon>Dikarya</taxon>
        <taxon>Basidiomycota</taxon>
        <taxon>Agaricomycotina</taxon>
        <taxon>Agaricomycetes</taxon>
        <taxon>Agaricomycetidae</taxon>
        <taxon>Agaricales</taxon>
        <taxon>Agaricineae</taxon>
        <taxon>Hydnangiaceae</taxon>
        <taxon>Laccaria</taxon>
    </lineage>
</organism>
<dbReference type="KEGG" id="lbc:LACBIDRAFT_247511"/>